<evidence type="ECO:0000259" key="2">
    <source>
        <dbReference type="Pfam" id="PF03732"/>
    </source>
</evidence>
<evidence type="ECO:0000256" key="1">
    <source>
        <dbReference type="SAM" id="MobiDB-lite"/>
    </source>
</evidence>
<reference evidence="4" key="1">
    <citation type="submission" date="2025-08" db="UniProtKB">
        <authorList>
            <consortium name="RefSeq"/>
        </authorList>
    </citation>
    <scope>IDENTIFICATION</scope>
    <source>
        <tissue evidence="4">Leaf</tissue>
    </source>
</reference>
<dbReference type="PANTHER" id="PTHR33223:SF10">
    <property type="entry name" value="AMINOTRANSFERASE-LIKE PLANT MOBILE DOMAIN-CONTAINING PROTEIN"/>
    <property type="match status" value="1"/>
</dbReference>
<sequence length="209" mass="24047">MAFRTGCDAIWCRAFSLSLEGEALDWFDSLPDGSIENFKGLSNMFKNQFAACRAQEATIVDLMNLKQGKEEPLKAFMDRFQRTVRRVKGLSTELALQHVMPGLHPRPFKDSICRNPPRSMEELRQRTVDEIRVEDMKQRYRKELQEAKAEKQESRRDNQGSRPGGGKAREGPRNPRFPQYTQLNAPRAQILQESLSAQVMQVPQQRPTP</sequence>
<evidence type="ECO:0000313" key="3">
    <source>
        <dbReference type="Proteomes" id="UP000087766"/>
    </source>
</evidence>
<feature type="compositionally biased region" description="Basic and acidic residues" evidence="1">
    <location>
        <begin position="145"/>
        <end position="159"/>
    </location>
</feature>
<dbReference type="AlphaFoldDB" id="A0A1S3VYT6"/>
<dbReference type="KEGG" id="vra:106779615"/>
<dbReference type="RefSeq" id="XP_014523249.1">
    <property type="nucleotide sequence ID" value="XM_014667763.1"/>
</dbReference>
<organism evidence="3 4">
    <name type="scientific">Vigna radiata var. radiata</name>
    <name type="common">Mung bean</name>
    <name type="synonym">Phaseolus aureus</name>
    <dbReference type="NCBI Taxonomy" id="3916"/>
    <lineage>
        <taxon>Eukaryota</taxon>
        <taxon>Viridiplantae</taxon>
        <taxon>Streptophyta</taxon>
        <taxon>Embryophyta</taxon>
        <taxon>Tracheophyta</taxon>
        <taxon>Spermatophyta</taxon>
        <taxon>Magnoliopsida</taxon>
        <taxon>eudicotyledons</taxon>
        <taxon>Gunneridae</taxon>
        <taxon>Pentapetalae</taxon>
        <taxon>rosids</taxon>
        <taxon>fabids</taxon>
        <taxon>Fabales</taxon>
        <taxon>Fabaceae</taxon>
        <taxon>Papilionoideae</taxon>
        <taxon>50 kb inversion clade</taxon>
        <taxon>NPAAA clade</taxon>
        <taxon>indigoferoid/millettioid clade</taxon>
        <taxon>Phaseoleae</taxon>
        <taxon>Vigna</taxon>
    </lineage>
</organism>
<proteinExistence type="predicted"/>
<dbReference type="PANTHER" id="PTHR33223">
    <property type="entry name" value="CCHC-TYPE DOMAIN-CONTAINING PROTEIN"/>
    <property type="match status" value="1"/>
</dbReference>
<protein>
    <submittedName>
        <fullName evidence="4">Uncharacterized protein LOC106779615</fullName>
    </submittedName>
</protein>
<feature type="region of interest" description="Disordered" evidence="1">
    <location>
        <begin position="105"/>
        <end position="125"/>
    </location>
</feature>
<dbReference type="Pfam" id="PF03732">
    <property type="entry name" value="Retrotrans_gag"/>
    <property type="match status" value="1"/>
</dbReference>
<keyword evidence="3" id="KW-1185">Reference proteome</keyword>
<name>A0A1S3VYT6_VIGRR</name>
<gene>
    <name evidence="4" type="primary">LOC106779615</name>
</gene>
<feature type="domain" description="Retrotransposon gag" evidence="2">
    <location>
        <begin position="14"/>
        <end position="104"/>
    </location>
</feature>
<dbReference type="Proteomes" id="UP000087766">
    <property type="component" value="Unplaced"/>
</dbReference>
<feature type="region of interest" description="Disordered" evidence="1">
    <location>
        <begin position="145"/>
        <end position="189"/>
    </location>
</feature>
<evidence type="ECO:0000313" key="4">
    <source>
        <dbReference type="RefSeq" id="XP_014523249.1"/>
    </source>
</evidence>
<accession>A0A1S3VYT6</accession>
<dbReference type="OrthoDB" id="1434155at2759"/>
<dbReference type="InterPro" id="IPR005162">
    <property type="entry name" value="Retrotrans_gag_dom"/>
</dbReference>
<dbReference type="GeneID" id="106779615"/>